<dbReference type="InterPro" id="IPR012337">
    <property type="entry name" value="RNaseH-like_sf"/>
</dbReference>
<name>A0A1S6IUK9_9FIRM</name>
<dbReference type="InterPro" id="IPR025668">
    <property type="entry name" value="Tnp_DDE_dom"/>
</dbReference>
<evidence type="ECO:0000259" key="1">
    <source>
        <dbReference type="Pfam" id="PF13701"/>
    </source>
</evidence>
<dbReference type="RefSeq" id="WP_077713414.1">
    <property type="nucleotide sequence ID" value="NZ_CP019698.1"/>
</dbReference>
<dbReference type="EMBL" id="CP019698">
    <property type="protein sequence ID" value="AQS58456.1"/>
    <property type="molecule type" value="Genomic_DNA"/>
</dbReference>
<dbReference type="KEGG" id="dfg:B0537_04775"/>
<dbReference type="InterPro" id="IPR047960">
    <property type="entry name" value="Transpos_IS1380"/>
</dbReference>
<dbReference type="OrthoDB" id="9815173at2"/>
<protein>
    <recommendedName>
        <fullName evidence="1">Transposase DDE domain-containing protein</fullName>
    </recommendedName>
</protein>
<feature type="domain" description="Transposase DDE" evidence="1">
    <location>
        <begin position="10"/>
        <end position="447"/>
    </location>
</feature>
<gene>
    <name evidence="2" type="ORF">B0537_04775</name>
</gene>
<accession>A0A1S6IUK9</accession>
<organism evidence="2 3">
    <name type="scientific">Desulforamulus ferrireducens</name>
    <dbReference type="NCBI Taxonomy" id="1833852"/>
    <lineage>
        <taxon>Bacteria</taxon>
        <taxon>Bacillati</taxon>
        <taxon>Bacillota</taxon>
        <taxon>Clostridia</taxon>
        <taxon>Eubacteriales</taxon>
        <taxon>Peptococcaceae</taxon>
        <taxon>Desulforamulus</taxon>
    </lineage>
</organism>
<evidence type="ECO:0000313" key="3">
    <source>
        <dbReference type="Proteomes" id="UP000189464"/>
    </source>
</evidence>
<dbReference type="Pfam" id="PF13701">
    <property type="entry name" value="DDE_Tnp_1_4"/>
    <property type="match status" value="1"/>
</dbReference>
<dbReference type="Proteomes" id="UP000189464">
    <property type="component" value="Chromosome"/>
</dbReference>
<dbReference type="SUPFAM" id="SSF53098">
    <property type="entry name" value="Ribonuclease H-like"/>
    <property type="match status" value="1"/>
</dbReference>
<dbReference type="AlphaFoldDB" id="A0A1S6IUK9"/>
<dbReference type="NCBIfam" id="NF033539">
    <property type="entry name" value="transpos_IS1380"/>
    <property type="match status" value="1"/>
</dbReference>
<evidence type="ECO:0000313" key="2">
    <source>
        <dbReference type="EMBL" id="AQS58456.1"/>
    </source>
</evidence>
<proteinExistence type="predicted"/>
<reference evidence="2 3" key="1">
    <citation type="journal article" date="2016" name="Int. J. Syst. Evol. Microbiol.">
        <title>Desulfotomaculum ferrireducens sp. nov., a moderately thermophilic sulfate-reducing and dissimilatory Fe(III)-reducing bacterium isolated from compost.</title>
        <authorList>
            <person name="Yang G."/>
            <person name="Guo J."/>
            <person name="Zhuang L."/>
            <person name="Yuan Y."/>
            <person name="Zhou S."/>
        </authorList>
    </citation>
    <scope>NUCLEOTIDE SEQUENCE [LARGE SCALE GENOMIC DNA]</scope>
    <source>
        <strain evidence="2 3">GSS09</strain>
    </source>
</reference>
<keyword evidence="3" id="KW-1185">Reference proteome</keyword>
<sequence>MKFIIEQSDEHLTPVAGLALVGEIIDHTALKFRLNKTRIPGVSSPDISHGDVITSYIGLLCQGRSDFDHIELFRDDPFFAAALDIQDVPSSPTLRQRLDMIAHSVPYQEIILEETARFLKKLKAPVTPVTLGSGEQKRQYVPLDIDVTPFDNSNSKKEGVSRTYKGYDGYAPIFAYLGKEGYCVNTELRAGKQHCQKGTPDFLRRALTFARAITSLPLLVRMDGGNDSQDNLQVCLDPEIKADFIIKRNLRKETPEAWLAVAKENGNATVEREGKTVYRGHQMVKIEGADTPVRLVYKVTERTILRSGQLLLVPEIEVETYWTTLPDPVEEVIALYHDHGTSEQFHSEIKNDLDLERLPSGKFATNNLVLHLGIFAYNILRLLGQFSLPLKEVPLRNKKAQRRRLRTVIQNLITIASRLVHHARQVKLRFGRHSPWYPAFRYLYKALA</sequence>